<organism evidence="2">
    <name type="scientific">uncultured Thiotrichaceae bacterium</name>
    <dbReference type="NCBI Taxonomy" id="298394"/>
    <lineage>
        <taxon>Bacteria</taxon>
        <taxon>Pseudomonadati</taxon>
        <taxon>Pseudomonadota</taxon>
        <taxon>Gammaproteobacteria</taxon>
        <taxon>Thiotrichales</taxon>
        <taxon>Thiotrichaceae</taxon>
        <taxon>environmental samples</taxon>
    </lineage>
</organism>
<gene>
    <name evidence="2" type="ORF">HELGO_WM43674</name>
</gene>
<feature type="chain" id="PRO_5028100640" evidence="1">
    <location>
        <begin position="24"/>
        <end position="200"/>
    </location>
</feature>
<proteinExistence type="predicted"/>
<dbReference type="EMBL" id="CACVAT010000395">
    <property type="protein sequence ID" value="CAA6824702.1"/>
    <property type="molecule type" value="Genomic_DNA"/>
</dbReference>
<protein>
    <submittedName>
        <fullName evidence="2">Uncharacterized protein</fullName>
    </submittedName>
</protein>
<evidence type="ECO:0000256" key="1">
    <source>
        <dbReference type="SAM" id="SignalP"/>
    </source>
</evidence>
<name>A0A6S6TVG4_9GAMM</name>
<dbReference type="AlphaFoldDB" id="A0A6S6TVG4"/>
<sequence length="200" mass="22050">MLKNKITQHTLLHSILILFTAQASTGYATETTIKPSQAISAVTTDWDEDAGFDRAILVDAGHEDGADLYIYLSGAADSDDENMELHLFKPGLAWSGTMWGQQPRLSLNDRGSLMIHTENTGVGRSAWNQKLTIAWRNNQFVVAGYTYDSYDRLDPDNVLNCDLNLLTGKGIKNGKAVTSPVTKVPLKEWDQAAIEAVCFE</sequence>
<evidence type="ECO:0000313" key="2">
    <source>
        <dbReference type="EMBL" id="CAA6824702.1"/>
    </source>
</evidence>
<feature type="signal peptide" evidence="1">
    <location>
        <begin position="1"/>
        <end position="23"/>
    </location>
</feature>
<keyword evidence="1" id="KW-0732">Signal</keyword>
<accession>A0A6S6TVG4</accession>
<reference evidence="2" key="1">
    <citation type="submission" date="2020-01" db="EMBL/GenBank/DDBJ databases">
        <authorList>
            <person name="Meier V. D."/>
            <person name="Meier V D."/>
        </authorList>
    </citation>
    <scope>NUCLEOTIDE SEQUENCE</scope>
    <source>
        <strain evidence="2">HLG_WM_MAG_09</strain>
    </source>
</reference>